<accession>A0ACB0ZXN1</accession>
<reference evidence="1" key="1">
    <citation type="submission" date="2023-11" db="EMBL/GenBank/DDBJ databases">
        <authorList>
            <person name="Poullet M."/>
        </authorList>
    </citation>
    <scope>NUCLEOTIDE SEQUENCE</scope>
    <source>
        <strain evidence="1">E1834</strain>
    </source>
</reference>
<organism evidence="1 2">
    <name type="scientific">Meloidogyne enterolobii</name>
    <name type="common">Root-knot nematode worm</name>
    <name type="synonym">Meloidogyne mayaguensis</name>
    <dbReference type="NCBI Taxonomy" id="390850"/>
    <lineage>
        <taxon>Eukaryota</taxon>
        <taxon>Metazoa</taxon>
        <taxon>Ecdysozoa</taxon>
        <taxon>Nematoda</taxon>
        <taxon>Chromadorea</taxon>
        <taxon>Rhabditida</taxon>
        <taxon>Tylenchina</taxon>
        <taxon>Tylenchomorpha</taxon>
        <taxon>Tylenchoidea</taxon>
        <taxon>Meloidogynidae</taxon>
        <taxon>Meloidogyninae</taxon>
        <taxon>Meloidogyne</taxon>
    </lineage>
</organism>
<gene>
    <name evidence="1" type="ORF">MENTE1834_LOCUS31072</name>
</gene>
<evidence type="ECO:0000313" key="1">
    <source>
        <dbReference type="EMBL" id="CAK5083718.1"/>
    </source>
</evidence>
<protein>
    <submittedName>
        <fullName evidence="1">Uncharacterized protein</fullName>
    </submittedName>
</protein>
<comment type="caution">
    <text evidence="1">The sequence shown here is derived from an EMBL/GenBank/DDBJ whole genome shotgun (WGS) entry which is preliminary data.</text>
</comment>
<sequence length="916" mass="102101">MKVPLEPRMSVQRDAVLDLLKQLASDNEDYFKQIHNPSIYNRRILESCKELCSSIDLIREIICQLQVASQNYDYDENTPGNGFRSLICISDIVLLHLISVLRICSDNRTTIMFRLSHCCKEIEAYVAIIRFLILAYQQVVSLLDVLDNNSLFPPLNSDYQQYNIMFRGIENLDASCFYGRSLGFQFSPSITRIFRVIGLILATYSLSWESTVALSSLIRGGRMLLNPEQRAKHIIKVILLVFFIKNYFKVTREASIGFCRGFWNLSELTMPSLYCPVMATCEKTEIKLAGTLSLESVNGGFVQIHEPSSHTGPRPIALRVLSFQQRFGLNSSSSRNLTLSPYLVIHCHGGGYVATSSKSHETYLRYWAKSLECPLISIDYSLAPENPFPRPTEEVLYAYAWILINHEKFGWTGEKVCLVGDSAGGNLIVSVSLKLVELGVKRLPDGLVPIYTPFLFQYLPSPSRVLSFMDPLLHMGVVIRCAAAYSGTYTDEELDKDASFKESPNVPANNGHRSLQDYVDQVQRAQNESLLDFTQGSQSIVSLINLSLFNKSVPEQPNFDSPPKEDDKRLDKTVGFVMPTENVGGGGESQDEGDNRPNAEDDEEDSAMQSVRVDADPAHIFLSTTNFDQCLIDYLQIHPITKSSINTFTDQASTDSKVFGDESEETEVFTAAERSNDKLLTPTSILAPDITQQQSTPSSTASSTSFFRNILHSNTSNKDDSQGRLSYFSPGSSLGCTPLHSKKRLSRNKSRSLSQSLADTAALAAGHATDKITEWLDTPMEPLGSVDKKKLTRAATMSPMSAAKVQQKEAVHHHSHFTELLKLKLPREHLMSPMYTPAETLAKLPPIRFVACHLDPLLDDTIMFAKKVRDSGGKVHSVDLLDSLPHGFLNFSPMSSDCQNGANICLERIKQTLGMP</sequence>
<proteinExistence type="predicted"/>
<dbReference type="Proteomes" id="UP001497535">
    <property type="component" value="Unassembled WGS sequence"/>
</dbReference>
<name>A0ACB0ZXN1_MELEN</name>
<keyword evidence="2" id="KW-1185">Reference proteome</keyword>
<evidence type="ECO:0000313" key="2">
    <source>
        <dbReference type="Proteomes" id="UP001497535"/>
    </source>
</evidence>
<dbReference type="EMBL" id="CAVMJV010000051">
    <property type="protein sequence ID" value="CAK5083718.1"/>
    <property type="molecule type" value="Genomic_DNA"/>
</dbReference>